<dbReference type="Pfam" id="PF04294">
    <property type="entry name" value="VanW"/>
    <property type="match status" value="1"/>
</dbReference>
<organism evidence="2 3">
    <name type="scientific">Lysinibacillus fusiformis</name>
    <dbReference type="NCBI Taxonomy" id="28031"/>
    <lineage>
        <taxon>Bacteria</taxon>
        <taxon>Bacillati</taxon>
        <taxon>Bacillota</taxon>
        <taxon>Bacilli</taxon>
        <taxon>Bacillales</taxon>
        <taxon>Bacillaceae</taxon>
        <taxon>Lysinibacillus</taxon>
    </lineage>
</organism>
<feature type="coiled-coil region" evidence="1">
    <location>
        <begin position="87"/>
        <end position="114"/>
    </location>
</feature>
<gene>
    <name evidence="2" type="ORF">SAMN02787113_03553</name>
</gene>
<accession>A0A1H9NAA7</accession>
<evidence type="ECO:0000256" key="1">
    <source>
        <dbReference type="SAM" id="Coils"/>
    </source>
</evidence>
<reference evidence="2 3" key="1">
    <citation type="submission" date="2016-10" db="EMBL/GenBank/DDBJ databases">
        <authorList>
            <person name="Varghese N."/>
            <person name="Submissions S."/>
        </authorList>
    </citation>
    <scope>NUCLEOTIDE SEQUENCE [LARGE SCALE GENOMIC DNA]</scope>
    <source>
        <strain evidence="2 3">TC-13</strain>
    </source>
</reference>
<proteinExistence type="predicted"/>
<dbReference type="PROSITE" id="PS51257">
    <property type="entry name" value="PROKAR_LIPOPROTEIN"/>
    <property type="match status" value="1"/>
</dbReference>
<evidence type="ECO:0000313" key="3">
    <source>
        <dbReference type="Proteomes" id="UP000199410"/>
    </source>
</evidence>
<evidence type="ECO:0000313" key="2">
    <source>
        <dbReference type="EMBL" id="SER32333.1"/>
    </source>
</evidence>
<keyword evidence="1" id="KW-0175">Coiled coil</keyword>
<dbReference type="PANTHER" id="PTHR35788:SF1">
    <property type="entry name" value="EXPORTED PROTEIN"/>
    <property type="match status" value="1"/>
</dbReference>
<dbReference type="PANTHER" id="PTHR35788">
    <property type="entry name" value="EXPORTED PROTEIN-RELATED"/>
    <property type="match status" value="1"/>
</dbReference>
<name>A0A1H9NAA7_9BACI</name>
<comment type="caution">
    <text evidence="2">The sequence shown here is derived from an EMBL/GenBank/DDBJ whole genome shotgun (WGS) entry which is preliminary data.</text>
</comment>
<sequence length="332" mass="37172">MLKRKLVSAFCVLCMVGLIGCQKNLNNDQSLEQENQPLKQPVEEMKKPVTYEQVPQNGPALVEIVDPKTKKIIETISPKDSGYETNLQAYQQHIEQLAKELARGMDEMEGYDQRMMLDRLDEEGKVIKGRPQMILKESELVERILDASATGGQVEIPLYLTQSGYSFEDIPYLEEVVVASYTTYFNSADLGRNKNIELSAKAINNVIVGSGDHFSFNTMVGPRDEANGYQPAPEIINKKVVMGIGGGICQTSSTLFNAVDQLQVKYVERHHHSLDIGYVPKGRDATVAYGSLDFRFQNTSDVPFVIQTTYGKDFLTIDIRTAEKYVEILTKG</sequence>
<dbReference type="AlphaFoldDB" id="A0A1H9NAA7"/>
<dbReference type="Proteomes" id="UP000199410">
    <property type="component" value="Unassembled WGS sequence"/>
</dbReference>
<dbReference type="InterPro" id="IPR007391">
    <property type="entry name" value="Vancomycin_resist_VanW"/>
</dbReference>
<dbReference type="InterPro" id="IPR052913">
    <property type="entry name" value="Glycopeptide_resist_protein"/>
</dbReference>
<dbReference type="EMBL" id="FOEL01000013">
    <property type="protein sequence ID" value="SER32333.1"/>
    <property type="molecule type" value="Genomic_DNA"/>
</dbReference>
<protein>
    <submittedName>
        <fullName evidence="2">Vancomycin resistance protein YoaR, contains peptidoglycan-binding and VanW domains</fullName>
    </submittedName>
</protein>